<comment type="caution">
    <text evidence="1">The sequence shown here is derived from an EMBL/GenBank/DDBJ whole genome shotgun (WGS) entry which is preliminary data.</text>
</comment>
<sequence>MQFNQIRVQILHVLELSPPILAHGHDVAHIFVGADDGHLHIRLLRV</sequence>
<evidence type="ECO:0000313" key="1">
    <source>
        <dbReference type="EMBL" id="MPN53293.1"/>
    </source>
</evidence>
<protein>
    <submittedName>
        <fullName evidence="1">Uncharacterized protein</fullName>
    </submittedName>
</protein>
<name>A0A645J1G7_9ZZZZ</name>
<gene>
    <name evidence="1" type="ORF">SDC9_200957</name>
</gene>
<organism evidence="1">
    <name type="scientific">bioreactor metagenome</name>
    <dbReference type="NCBI Taxonomy" id="1076179"/>
    <lineage>
        <taxon>unclassified sequences</taxon>
        <taxon>metagenomes</taxon>
        <taxon>ecological metagenomes</taxon>
    </lineage>
</organism>
<dbReference type="AlphaFoldDB" id="A0A645J1G7"/>
<dbReference type="EMBL" id="VSSQ01120277">
    <property type="protein sequence ID" value="MPN53293.1"/>
    <property type="molecule type" value="Genomic_DNA"/>
</dbReference>
<reference evidence="1" key="1">
    <citation type="submission" date="2019-08" db="EMBL/GenBank/DDBJ databases">
        <authorList>
            <person name="Kucharzyk K."/>
            <person name="Murdoch R.W."/>
            <person name="Higgins S."/>
            <person name="Loffler F."/>
        </authorList>
    </citation>
    <scope>NUCLEOTIDE SEQUENCE</scope>
</reference>
<proteinExistence type="predicted"/>
<accession>A0A645J1G7</accession>